<evidence type="ECO:0000256" key="1">
    <source>
        <dbReference type="SAM" id="SignalP"/>
    </source>
</evidence>
<keyword evidence="3" id="KW-1185">Reference proteome</keyword>
<name>A0AAN6LYH7_9PLEO</name>
<evidence type="ECO:0000313" key="2">
    <source>
        <dbReference type="EMBL" id="KAK3207630.1"/>
    </source>
</evidence>
<feature type="signal peptide" evidence="1">
    <location>
        <begin position="1"/>
        <end position="19"/>
    </location>
</feature>
<reference evidence="2 3" key="1">
    <citation type="submission" date="2021-02" db="EMBL/GenBank/DDBJ databases">
        <title>Genome assembly of Pseudopithomyces chartarum.</title>
        <authorList>
            <person name="Jauregui R."/>
            <person name="Singh J."/>
            <person name="Voisey C."/>
        </authorList>
    </citation>
    <scope>NUCLEOTIDE SEQUENCE [LARGE SCALE GENOMIC DNA]</scope>
    <source>
        <strain evidence="2 3">AGR01</strain>
    </source>
</reference>
<gene>
    <name evidence="2" type="ORF">GRF29_103g1609765</name>
</gene>
<comment type="caution">
    <text evidence="2">The sequence shown here is derived from an EMBL/GenBank/DDBJ whole genome shotgun (WGS) entry which is preliminary data.</text>
</comment>
<proteinExistence type="predicted"/>
<dbReference type="Gene3D" id="2.60.120.260">
    <property type="entry name" value="Galactose-binding domain-like"/>
    <property type="match status" value="1"/>
</dbReference>
<keyword evidence="1" id="KW-0732">Signal</keyword>
<dbReference type="Proteomes" id="UP001280581">
    <property type="component" value="Unassembled WGS sequence"/>
</dbReference>
<organism evidence="2 3">
    <name type="scientific">Pseudopithomyces chartarum</name>
    <dbReference type="NCBI Taxonomy" id="1892770"/>
    <lineage>
        <taxon>Eukaryota</taxon>
        <taxon>Fungi</taxon>
        <taxon>Dikarya</taxon>
        <taxon>Ascomycota</taxon>
        <taxon>Pezizomycotina</taxon>
        <taxon>Dothideomycetes</taxon>
        <taxon>Pleosporomycetidae</taxon>
        <taxon>Pleosporales</taxon>
        <taxon>Massarineae</taxon>
        <taxon>Didymosphaeriaceae</taxon>
        <taxon>Pseudopithomyces</taxon>
    </lineage>
</organism>
<dbReference type="AlphaFoldDB" id="A0AAN6LYH7"/>
<evidence type="ECO:0000313" key="3">
    <source>
        <dbReference type="Proteomes" id="UP001280581"/>
    </source>
</evidence>
<dbReference type="EMBL" id="WVTA01000009">
    <property type="protein sequence ID" value="KAK3207630.1"/>
    <property type="molecule type" value="Genomic_DNA"/>
</dbReference>
<protein>
    <submittedName>
        <fullName evidence="2">Uncharacterized protein</fullName>
    </submittedName>
</protein>
<sequence length="156" mass="17288">MRYLTILSTLILASYAILANTHPTSRSPSLLQRSNCTDALRNPSFESTTLEPWEVYTSGSWANHEIVTGRGHHAEHFFGALSNSTNASTITLSQSFNFPTGDVECEAWVMAAGDLGSVKVEAFVNGVKFDEVEMRKKKGGDYQRRRGGGERDWGWV</sequence>
<feature type="chain" id="PRO_5042899885" evidence="1">
    <location>
        <begin position="20"/>
        <end position="156"/>
    </location>
</feature>
<accession>A0AAN6LYH7</accession>